<reference evidence="1 2" key="1">
    <citation type="submission" date="2023-09" db="EMBL/GenBank/DDBJ databases">
        <authorList>
            <person name="Rey-Velasco X."/>
        </authorList>
    </citation>
    <scope>NUCLEOTIDE SEQUENCE [LARGE SCALE GENOMIC DNA]</scope>
    <source>
        <strain evidence="1 2">F225</strain>
    </source>
</reference>
<dbReference type="EMBL" id="JAVRHN010000031">
    <property type="protein sequence ID" value="MDT0688134.1"/>
    <property type="molecule type" value="Genomic_DNA"/>
</dbReference>
<dbReference type="Proteomes" id="UP001253848">
    <property type="component" value="Unassembled WGS sequence"/>
</dbReference>
<proteinExistence type="predicted"/>
<protein>
    <recommendedName>
        <fullName evidence="3">Lipocalin-like domain-containing protein</fullName>
    </recommendedName>
</protein>
<keyword evidence="2" id="KW-1185">Reference proteome</keyword>
<evidence type="ECO:0000313" key="1">
    <source>
        <dbReference type="EMBL" id="MDT0688134.1"/>
    </source>
</evidence>
<gene>
    <name evidence="1" type="ORF">RM541_17365</name>
</gene>
<sequence length="246" mass="28915">MALIFMRKIAFIFILIFFNSCQNNKEEKKFLGTWYAQEAYGEIIEVTFLEDTLYITDDSGNYAAEWKLLNNNRILFYNMHGPTTLKEIKFNYEIDSNNLELDRIDNSLISEYKKADDAFNYFQKKIELNIDLPNTTDSLMVATVTLERFLIYAGYRDNNLIVKTDYSNNLSNLKYEVDSIRNIYKDHGKGLMSINLIADKDIPNKSIDSILEIINSTSVEYIFRTYKNTNHTYKHDLNWFGKLLKN</sequence>
<name>A0ABU3DWN6_9FLAO</name>
<evidence type="ECO:0000313" key="2">
    <source>
        <dbReference type="Proteomes" id="UP001253848"/>
    </source>
</evidence>
<evidence type="ECO:0008006" key="3">
    <source>
        <dbReference type="Google" id="ProtNLM"/>
    </source>
</evidence>
<comment type="caution">
    <text evidence="1">The sequence shown here is derived from an EMBL/GenBank/DDBJ whole genome shotgun (WGS) entry which is preliminary data.</text>
</comment>
<accession>A0ABU3DWN6</accession>
<organism evidence="1 2">
    <name type="scientific">Autumnicola psychrophila</name>
    <dbReference type="NCBI Taxonomy" id="3075592"/>
    <lineage>
        <taxon>Bacteria</taxon>
        <taxon>Pseudomonadati</taxon>
        <taxon>Bacteroidota</taxon>
        <taxon>Flavobacteriia</taxon>
        <taxon>Flavobacteriales</taxon>
        <taxon>Flavobacteriaceae</taxon>
        <taxon>Autumnicola</taxon>
    </lineage>
</organism>
<dbReference type="RefSeq" id="WP_311501397.1">
    <property type="nucleotide sequence ID" value="NZ_JAVRHN010000031.1"/>
</dbReference>